<dbReference type="CTD" id="36055"/>
<feature type="transmembrane region" description="Helical" evidence="9">
    <location>
        <begin position="335"/>
        <end position="361"/>
    </location>
</feature>
<feature type="transmembrane region" description="Helical" evidence="9">
    <location>
        <begin position="399"/>
        <end position="424"/>
    </location>
</feature>
<dbReference type="InParanoid" id="B3MD14"/>
<organism evidence="11 12">
    <name type="scientific">Drosophila ananassae</name>
    <name type="common">Fruit fly</name>
    <dbReference type="NCBI Taxonomy" id="7217"/>
    <lineage>
        <taxon>Eukaryota</taxon>
        <taxon>Metazoa</taxon>
        <taxon>Ecdysozoa</taxon>
        <taxon>Arthropoda</taxon>
        <taxon>Hexapoda</taxon>
        <taxon>Insecta</taxon>
        <taxon>Pterygota</taxon>
        <taxon>Neoptera</taxon>
        <taxon>Endopterygota</taxon>
        <taxon>Diptera</taxon>
        <taxon>Brachycera</taxon>
        <taxon>Muscomorpha</taxon>
        <taxon>Ephydroidea</taxon>
        <taxon>Drosophilidae</taxon>
        <taxon>Drosophila</taxon>
        <taxon>Sophophora</taxon>
    </lineage>
</organism>
<dbReference type="PROSITE" id="PS00216">
    <property type="entry name" value="SUGAR_TRANSPORT_1"/>
    <property type="match status" value="1"/>
</dbReference>
<keyword evidence="5 9" id="KW-0472">Membrane</keyword>
<dbReference type="PRINTS" id="PR00171">
    <property type="entry name" value="SUGRTRNSPORT"/>
</dbReference>
<dbReference type="InterPro" id="IPR044775">
    <property type="entry name" value="MFS_ERD6/Tret1-like"/>
</dbReference>
<dbReference type="InterPro" id="IPR005829">
    <property type="entry name" value="Sugar_transporter_CS"/>
</dbReference>
<dbReference type="EMBL" id="CH902619">
    <property type="protein sequence ID" value="EDV36329.1"/>
    <property type="molecule type" value="Genomic_DNA"/>
</dbReference>
<evidence type="ECO:0000313" key="12">
    <source>
        <dbReference type="Proteomes" id="UP000007801"/>
    </source>
</evidence>
<dbReference type="GO" id="GO:0051119">
    <property type="term" value="F:sugar transmembrane transporter activity"/>
    <property type="evidence" value="ECO:0007669"/>
    <property type="project" value="InterPro"/>
</dbReference>
<keyword evidence="12" id="KW-1185">Reference proteome</keyword>
<evidence type="ECO:0000256" key="4">
    <source>
        <dbReference type="ARBA" id="ARBA00022989"/>
    </source>
</evidence>
<dbReference type="PROSITE" id="PS50850">
    <property type="entry name" value="MFS"/>
    <property type="match status" value="1"/>
</dbReference>
<dbReference type="OMA" id="WVPPGYI"/>
<reference evidence="11 12" key="1">
    <citation type="journal article" date="2007" name="Nature">
        <title>Evolution of genes and genomes on the Drosophila phylogeny.</title>
        <authorList>
            <consortium name="Drosophila 12 Genomes Consortium"/>
            <person name="Clark A.G."/>
            <person name="Eisen M.B."/>
            <person name="Smith D.R."/>
            <person name="Bergman C.M."/>
            <person name="Oliver B."/>
            <person name="Markow T.A."/>
            <person name="Kaufman T.C."/>
            <person name="Kellis M."/>
            <person name="Gelbart W."/>
            <person name="Iyer V.N."/>
            <person name="Pollard D.A."/>
            <person name="Sackton T.B."/>
            <person name="Larracuente A.M."/>
            <person name="Singh N.D."/>
            <person name="Abad J.P."/>
            <person name="Abt D.N."/>
            <person name="Adryan B."/>
            <person name="Aguade M."/>
            <person name="Akashi H."/>
            <person name="Anderson W.W."/>
            <person name="Aquadro C.F."/>
            <person name="Ardell D.H."/>
            <person name="Arguello R."/>
            <person name="Artieri C.G."/>
            <person name="Barbash D.A."/>
            <person name="Barker D."/>
            <person name="Barsanti P."/>
            <person name="Batterham P."/>
            <person name="Batzoglou S."/>
            <person name="Begun D."/>
            <person name="Bhutkar A."/>
            <person name="Blanco E."/>
            <person name="Bosak S.A."/>
            <person name="Bradley R.K."/>
            <person name="Brand A.D."/>
            <person name="Brent M.R."/>
            <person name="Brooks A.N."/>
            <person name="Brown R.H."/>
            <person name="Butlin R.K."/>
            <person name="Caggese C."/>
            <person name="Calvi B.R."/>
            <person name="Bernardo de Carvalho A."/>
            <person name="Caspi A."/>
            <person name="Castrezana S."/>
            <person name="Celniker S.E."/>
            <person name="Chang J.L."/>
            <person name="Chapple C."/>
            <person name="Chatterji S."/>
            <person name="Chinwalla A."/>
            <person name="Civetta A."/>
            <person name="Clifton S.W."/>
            <person name="Comeron J.M."/>
            <person name="Costello J.C."/>
            <person name="Coyne J.A."/>
            <person name="Daub J."/>
            <person name="David R.G."/>
            <person name="Delcher A.L."/>
            <person name="Delehaunty K."/>
            <person name="Do C.B."/>
            <person name="Ebling H."/>
            <person name="Edwards K."/>
            <person name="Eickbush T."/>
            <person name="Evans J.D."/>
            <person name="Filipski A."/>
            <person name="Findeiss S."/>
            <person name="Freyhult E."/>
            <person name="Fulton L."/>
            <person name="Fulton R."/>
            <person name="Garcia A.C."/>
            <person name="Gardiner A."/>
            <person name="Garfield D.A."/>
            <person name="Garvin B.E."/>
            <person name="Gibson G."/>
            <person name="Gilbert D."/>
            <person name="Gnerre S."/>
            <person name="Godfrey J."/>
            <person name="Good R."/>
            <person name="Gotea V."/>
            <person name="Gravely B."/>
            <person name="Greenberg A.J."/>
            <person name="Griffiths-Jones S."/>
            <person name="Gross S."/>
            <person name="Guigo R."/>
            <person name="Gustafson E.A."/>
            <person name="Haerty W."/>
            <person name="Hahn M.W."/>
            <person name="Halligan D.L."/>
            <person name="Halpern A.L."/>
            <person name="Halter G.M."/>
            <person name="Han M.V."/>
            <person name="Heger A."/>
            <person name="Hillier L."/>
            <person name="Hinrichs A.S."/>
            <person name="Holmes I."/>
            <person name="Hoskins R.A."/>
            <person name="Hubisz M.J."/>
            <person name="Hultmark D."/>
            <person name="Huntley M.A."/>
            <person name="Jaffe D.B."/>
            <person name="Jagadeeshan S."/>
            <person name="Jeck W.R."/>
            <person name="Johnson J."/>
            <person name="Jones C.D."/>
            <person name="Jordan W.C."/>
            <person name="Karpen G.H."/>
            <person name="Kataoka E."/>
            <person name="Keightley P.D."/>
            <person name="Kheradpour P."/>
            <person name="Kirkness E.F."/>
            <person name="Koerich L.B."/>
            <person name="Kristiansen K."/>
            <person name="Kudrna D."/>
            <person name="Kulathinal R.J."/>
            <person name="Kumar S."/>
            <person name="Kwok R."/>
            <person name="Lander E."/>
            <person name="Langley C.H."/>
            <person name="Lapoint R."/>
            <person name="Lazzaro B.P."/>
            <person name="Lee S.J."/>
            <person name="Levesque L."/>
            <person name="Li R."/>
            <person name="Lin C.F."/>
            <person name="Lin M.F."/>
            <person name="Lindblad-Toh K."/>
            <person name="Llopart A."/>
            <person name="Long M."/>
            <person name="Low L."/>
            <person name="Lozovsky E."/>
            <person name="Lu J."/>
            <person name="Luo M."/>
            <person name="Machado C.A."/>
            <person name="Makalowski W."/>
            <person name="Marzo M."/>
            <person name="Matsuda M."/>
            <person name="Matzkin L."/>
            <person name="McAllister B."/>
            <person name="McBride C.S."/>
            <person name="McKernan B."/>
            <person name="McKernan K."/>
            <person name="Mendez-Lago M."/>
            <person name="Minx P."/>
            <person name="Mollenhauer M.U."/>
            <person name="Montooth K."/>
            <person name="Mount S.M."/>
            <person name="Mu X."/>
            <person name="Myers E."/>
            <person name="Negre B."/>
            <person name="Newfeld S."/>
            <person name="Nielsen R."/>
            <person name="Noor M.A."/>
            <person name="O'Grady P."/>
            <person name="Pachter L."/>
            <person name="Papaceit M."/>
            <person name="Parisi M.J."/>
            <person name="Parisi M."/>
            <person name="Parts L."/>
            <person name="Pedersen J.S."/>
            <person name="Pesole G."/>
            <person name="Phillippy A.M."/>
            <person name="Ponting C.P."/>
            <person name="Pop M."/>
            <person name="Porcelli D."/>
            <person name="Powell J.R."/>
            <person name="Prohaska S."/>
            <person name="Pruitt K."/>
            <person name="Puig M."/>
            <person name="Quesneville H."/>
            <person name="Ram K.R."/>
            <person name="Rand D."/>
            <person name="Rasmussen M.D."/>
            <person name="Reed L.K."/>
            <person name="Reenan R."/>
            <person name="Reily A."/>
            <person name="Remington K.A."/>
            <person name="Rieger T.T."/>
            <person name="Ritchie M.G."/>
            <person name="Robin C."/>
            <person name="Rogers Y.H."/>
            <person name="Rohde C."/>
            <person name="Rozas J."/>
            <person name="Rubenfield M.J."/>
            <person name="Ruiz A."/>
            <person name="Russo S."/>
            <person name="Salzberg S.L."/>
            <person name="Sanchez-Gracia A."/>
            <person name="Saranga D.J."/>
            <person name="Sato H."/>
            <person name="Schaeffer S.W."/>
            <person name="Schatz M.C."/>
            <person name="Schlenke T."/>
            <person name="Schwartz R."/>
            <person name="Segarra C."/>
            <person name="Singh R.S."/>
            <person name="Sirot L."/>
            <person name="Sirota M."/>
            <person name="Sisneros N.B."/>
            <person name="Smith C.D."/>
            <person name="Smith T.F."/>
            <person name="Spieth J."/>
            <person name="Stage D.E."/>
            <person name="Stark A."/>
            <person name="Stephan W."/>
            <person name="Strausberg R.L."/>
            <person name="Strempel S."/>
            <person name="Sturgill D."/>
            <person name="Sutton G."/>
            <person name="Sutton G.G."/>
            <person name="Tao W."/>
            <person name="Teichmann S."/>
            <person name="Tobari Y.N."/>
            <person name="Tomimura Y."/>
            <person name="Tsolas J.M."/>
            <person name="Valente V.L."/>
            <person name="Venter E."/>
            <person name="Venter J.C."/>
            <person name="Vicario S."/>
            <person name="Vieira F.G."/>
            <person name="Vilella A.J."/>
            <person name="Villasante A."/>
            <person name="Walenz B."/>
            <person name="Wang J."/>
            <person name="Wasserman M."/>
            <person name="Watts T."/>
            <person name="Wilson D."/>
            <person name="Wilson R.K."/>
            <person name="Wing R.A."/>
            <person name="Wolfner M.F."/>
            <person name="Wong A."/>
            <person name="Wong G.K."/>
            <person name="Wu C.I."/>
            <person name="Wu G."/>
            <person name="Yamamoto D."/>
            <person name="Yang H.P."/>
            <person name="Yang S.P."/>
            <person name="Yorke J.A."/>
            <person name="Yoshida K."/>
            <person name="Zdobnov E."/>
            <person name="Zhang P."/>
            <person name="Zhang Y."/>
            <person name="Zimin A.V."/>
            <person name="Baldwin J."/>
            <person name="Abdouelleil A."/>
            <person name="Abdulkadir J."/>
            <person name="Abebe A."/>
            <person name="Abera B."/>
            <person name="Abreu J."/>
            <person name="Acer S.C."/>
            <person name="Aftuck L."/>
            <person name="Alexander A."/>
            <person name="An P."/>
            <person name="Anderson E."/>
            <person name="Anderson S."/>
            <person name="Arachi H."/>
            <person name="Azer M."/>
            <person name="Bachantsang P."/>
            <person name="Barry A."/>
            <person name="Bayul T."/>
            <person name="Berlin A."/>
            <person name="Bessette D."/>
            <person name="Bloom T."/>
            <person name="Blye J."/>
            <person name="Boguslavskiy L."/>
            <person name="Bonnet C."/>
            <person name="Boukhgalter B."/>
            <person name="Bourzgui I."/>
            <person name="Brown A."/>
            <person name="Cahill P."/>
            <person name="Channer S."/>
            <person name="Cheshatsang Y."/>
            <person name="Chuda L."/>
            <person name="Citroen M."/>
            <person name="Collymore A."/>
            <person name="Cooke P."/>
            <person name="Costello M."/>
            <person name="D'Aco K."/>
            <person name="Daza R."/>
            <person name="De Haan G."/>
            <person name="DeGray S."/>
            <person name="DeMaso C."/>
            <person name="Dhargay N."/>
            <person name="Dooley K."/>
            <person name="Dooley E."/>
            <person name="Doricent M."/>
            <person name="Dorje P."/>
            <person name="Dorjee K."/>
            <person name="Dupes A."/>
            <person name="Elong R."/>
            <person name="Falk J."/>
            <person name="Farina A."/>
            <person name="Faro S."/>
            <person name="Ferguson D."/>
            <person name="Fisher S."/>
            <person name="Foley C.D."/>
            <person name="Franke A."/>
            <person name="Friedrich D."/>
            <person name="Gadbois L."/>
            <person name="Gearin G."/>
            <person name="Gearin C.R."/>
            <person name="Giannoukos G."/>
            <person name="Goode T."/>
            <person name="Graham J."/>
            <person name="Grandbois E."/>
            <person name="Grewal S."/>
            <person name="Gyaltsen K."/>
            <person name="Hafez N."/>
            <person name="Hagos B."/>
            <person name="Hall J."/>
            <person name="Henson C."/>
            <person name="Hollinger A."/>
            <person name="Honan T."/>
            <person name="Huard M.D."/>
            <person name="Hughes L."/>
            <person name="Hurhula B."/>
            <person name="Husby M.E."/>
            <person name="Kamat A."/>
            <person name="Kanga B."/>
            <person name="Kashin S."/>
            <person name="Khazanovich D."/>
            <person name="Kisner P."/>
            <person name="Lance K."/>
            <person name="Lara M."/>
            <person name="Lee W."/>
            <person name="Lennon N."/>
            <person name="Letendre F."/>
            <person name="LeVine R."/>
            <person name="Lipovsky A."/>
            <person name="Liu X."/>
            <person name="Liu J."/>
            <person name="Liu S."/>
            <person name="Lokyitsang T."/>
            <person name="Lokyitsang Y."/>
            <person name="Lubonja R."/>
            <person name="Lui A."/>
            <person name="MacDonald P."/>
            <person name="Magnisalis V."/>
            <person name="Maru K."/>
            <person name="Matthews C."/>
            <person name="McCusker W."/>
            <person name="McDonough S."/>
            <person name="Mehta T."/>
            <person name="Meldrim J."/>
            <person name="Meneus L."/>
            <person name="Mihai O."/>
            <person name="Mihalev A."/>
            <person name="Mihova T."/>
            <person name="Mittelman R."/>
            <person name="Mlenga V."/>
            <person name="Montmayeur A."/>
            <person name="Mulrain L."/>
            <person name="Navidi A."/>
            <person name="Naylor J."/>
            <person name="Negash T."/>
            <person name="Nguyen T."/>
            <person name="Nguyen N."/>
            <person name="Nicol R."/>
            <person name="Norbu C."/>
            <person name="Norbu N."/>
            <person name="Novod N."/>
            <person name="O'Neill B."/>
            <person name="Osman S."/>
            <person name="Markiewicz E."/>
            <person name="Oyono O.L."/>
            <person name="Patti C."/>
            <person name="Phunkhang P."/>
            <person name="Pierre F."/>
            <person name="Priest M."/>
            <person name="Raghuraman S."/>
            <person name="Rege F."/>
            <person name="Reyes R."/>
            <person name="Rise C."/>
            <person name="Rogov P."/>
            <person name="Ross K."/>
            <person name="Ryan E."/>
            <person name="Settipalli S."/>
            <person name="Shea T."/>
            <person name="Sherpa N."/>
            <person name="Shi L."/>
            <person name="Shih D."/>
            <person name="Sparrow T."/>
            <person name="Spaulding J."/>
            <person name="Stalker J."/>
            <person name="Stange-Thomann N."/>
            <person name="Stavropoulos S."/>
            <person name="Stone C."/>
            <person name="Strader C."/>
            <person name="Tesfaye S."/>
            <person name="Thomson T."/>
            <person name="Thoulutsang Y."/>
            <person name="Thoulutsang D."/>
            <person name="Topham K."/>
            <person name="Topping I."/>
            <person name="Tsamla T."/>
            <person name="Vassiliev H."/>
            <person name="Vo A."/>
            <person name="Wangchuk T."/>
            <person name="Wangdi T."/>
            <person name="Weiand M."/>
            <person name="Wilkinson J."/>
            <person name="Wilson A."/>
            <person name="Yadav S."/>
            <person name="Young G."/>
            <person name="Yu Q."/>
            <person name="Zembek L."/>
            <person name="Zhong D."/>
            <person name="Zimmer A."/>
            <person name="Zwirko Z."/>
            <person name="Jaffe D.B."/>
            <person name="Alvarez P."/>
            <person name="Brockman W."/>
            <person name="Butler J."/>
            <person name="Chin C."/>
            <person name="Gnerre S."/>
            <person name="Grabherr M."/>
            <person name="Kleber M."/>
            <person name="Mauceli E."/>
            <person name="MacCallum I."/>
        </authorList>
    </citation>
    <scope>NUCLEOTIDE SEQUENCE [LARGE SCALE GENOMIC DNA]</scope>
    <source>
        <strain evidence="12">Tucson 14024-0371.13</strain>
    </source>
</reference>
<dbReference type="KEGG" id="dan:6495755"/>
<dbReference type="InterPro" id="IPR050549">
    <property type="entry name" value="MFS_Trehalose_Transporter"/>
</dbReference>
<evidence type="ECO:0000256" key="1">
    <source>
        <dbReference type="ARBA" id="ARBA00004651"/>
    </source>
</evidence>
<feature type="transmembrane region" description="Helical" evidence="9">
    <location>
        <begin position="280"/>
        <end position="300"/>
    </location>
</feature>
<keyword evidence="3 9" id="KW-0812">Transmembrane</keyword>
<feature type="transmembrane region" description="Helical" evidence="9">
    <location>
        <begin position="104"/>
        <end position="124"/>
    </location>
</feature>
<dbReference type="PANTHER" id="PTHR48021:SF1">
    <property type="entry name" value="GH07001P-RELATED"/>
    <property type="match status" value="1"/>
</dbReference>
<dbReference type="NCBIfam" id="TIGR00879">
    <property type="entry name" value="SP"/>
    <property type="match status" value="1"/>
</dbReference>
<feature type="transmembrane region" description="Helical" evidence="9">
    <location>
        <begin position="243"/>
        <end position="265"/>
    </location>
</feature>
<dbReference type="AlphaFoldDB" id="B3MD14"/>
<gene>
    <name evidence="11" type="primary">Dana\GF12909</name>
    <name evidence="11" type="synonym">dana_GLEANR_12925</name>
    <name evidence="11" type="ORF">GF12909</name>
</gene>
<dbReference type="PROSITE" id="PS00217">
    <property type="entry name" value="SUGAR_TRANSPORT_2"/>
    <property type="match status" value="1"/>
</dbReference>
<dbReference type="PANTHER" id="PTHR48021">
    <property type="match status" value="1"/>
</dbReference>
<dbReference type="FunFam" id="1.20.1250.20:FF:000055">
    <property type="entry name" value="Facilitated trehalose transporter Tret1-2 homolog"/>
    <property type="match status" value="1"/>
</dbReference>
<comment type="similarity">
    <text evidence="7">Belongs to the major facilitator superfamily. Sugar transporter (TC 2.A.1.1) family. Trehalose transporter subfamily.</text>
</comment>
<dbReference type="GO" id="GO:0005886">
    <property type="term" value="C:plasma membrane"/>
    <property type="evidence" value="ECO:0007669"/>
    <property type="project" value="UniProtKB-SubCell"/>
</dbReference>
<keyword evidence="2" id="KW-1003">Cell membrane</keyword>
<feature type="transmembrane region" description="Helical" evidence="9">
    <location>
        <begin position="307"/>
        <end position="329"/>
    </location>
</feature>
<evidence type="ECO:0000313" key="11">
    <source>
        <dbReference type="EMBL" id="EDV36329.1"/>
    </source>
</evidence>
<dbReference type="Gene3D" id="1.20.1250.20">
    <property type="entry name" value="MFS general substrate transporter like domains"/>
    <property type="match status" value="1"/>
</dbReference>
<feature type="transmembrane region" description="Helical" evidence="9">
    <location>
        <begin position="373"/>
        <end position="393"/>
    </location>
</feature>
<evidence type="ECO:0000259" key="10">
    <source>
        <dbReference type="PROSITE" id="PS50850"/>
    </source>
</evidence>
<dbReference type="InterPro" id="IPR036259">
    <property type="entry name" value="MFS_trans_sf"/>
</dbReference>
<proteinExistence type="inferred from homology"/>
<sequence length="442" mass="47686">MGVLIQFIAGLFAALGAFCLGCVIGWSGPVELDVKAGKAYDFTPDTVEWGLTGSLMTLGGAFSCIPVGMLIGWIGRKITMLGLVIPFMLGWACIIYPLHIAMLLVGRFIVGFCGGSFCVAAPVYNTEIAEIRIRGIMGCFFQLMVVHGILYAFVAGAFLEVLAFNIACAVWPIIFFILFFFMPESPVYLQQKGKSEQAEKALKFLRGKDADVSAELKDMAAEGNKEKQPACQILCRKATRKGLFISIMLMMFQQLTGINAIMFYSTSIFEAAGSTLEPRFATIVIGVVQVFATITAIFLIEKVGRKILLLVSAVMMGLSTLTMALYFGMLMDKDVGWVALVALCVFIIGFSLGFGPIPWLINAELFSEDAKALAGGIAGTCNWTFAFCVTLLFPILNEALGACPCFAIFAGFAVAAVVFILFLVPETKGKTLNEIVAKLGGE</sequence>
<protein>
    <recommendedName>
        <fullName evidence="10">Major facilitator superfamily (MFS) profile domain-containing protein</fullName>
    </recommendedName>
</protein>
<evidence type="ECO:0000256" key="5">
    <source>
        <dbReference type="ARBA" id="ARBA00023136"/>
    </source>
</evidence>
<feature type="domain" description="Major facilitator superfamily (MFS) profile" evidence="10">
    <location>
        <begin position="2"/>
        <end position="428"/>
    </location>
</feature>
<feature type="transmembrane region" description="Helical" evidence="9">
    <location>
        <begin position="161"/>
        <end position="182"/>
    </location>
</feature>
<keyword evidence="4 9" id="KW-1133">Transmembrane helix</keyword>
<evidence type="ECO:0000256" key="7">
    <source>
        <dbReference type="ARBA" id="ARBA00024348"/>
    </source>
</evidence>
<dbReference type="FunCoup" id="B3MD14">
    <property type="interactions" value="12"/>
</dbReference>
<dbReference type="PhylomeDB" id="B3MD14"/>
<dbReference type="InterPro" id="IPR003663">
    <property type="entry name" value="Sugar/inositol_transpt"/>
</dbReference>
<dbReference type="InterPro" id="IPR020846">
    <property type="entry name" value="MFS_dom"/>
</dbReference>
<keyword evidence="6" id="KW-0325">Glycoprotein</keyword>
<dbReference type="Pfam" id="PF00083">
    <property type="entry name" value="Sugar_tr"/>
    <property type="match status" value="1"/>
</dbReference>
<dbReference type="Proteomes" id="UP000007801">
    <property type="component" value="Unassembled WGS sequence"/>
</dbReference>
<feature type="transmembrane region" description="Helical" evidence="9">
    <location>
        <begin position="78"/>
        <end position="98"/>
    </location>
</feature>
<dbReference type="HOGENOM" id="CLU_001265_30_5_1"/>
<name>B3MD14_DROAN</name>
<dbReference type="SUPFAM" id="SSF103473">
    <property type="entry name" value="MFS general substrate transporter"/>
    <property type="match status" value="1"/>
</dbReference>
<keyword evidence="8" id="KW-0813">Transport</keyword>
<feature type="transmembrane region" description="Helical" evidence="9">
    <location>
        <begin position="136"/>
        <end position="155"/>
    </location>
</feature>
<feature type="transmembrane region" description="Helical" evidence="9">
    <location>
        <begin position="49"/>
        <end position="71"/>
    </location>
</feature>
<accession>B3MD14</accession>
<evidence type="ECO:0000256" key="6">
    <source>
        <dbReference type="ARBA" id="ARBA00023180"/>
    </source>
</evidence>
<evidence type="ECO:0000256" key="2">
    <source>
        <dbReference type="ARBA" id="ARBA00022475"/>
    </source>
</evidence>
<evidence type="ECO:0000256" key="8">
    <source>
        <dbReference type="RuleBase" id="RU003346"/>
    </source>
</evidence>
<dbReference type="eggNOG" id="KOG0254">
    <property type="taxonomic scope" value="Eukaryota"/>
</dbReference>
<dbReference type="InterPro" id="IPR005828">
    <property type="entry name" value="MFS_sugar_transport-like"/>
</dbReference>
<dbReference type="STRING" id="7217.B3MD14"/>
<evidence type="ECO:0000256" key="9">
    <source>
        <dbReference type="SAM" id="Phobius"/>
    </source>
</evidence>
<comment type="subcellular location">
    <subcellularLocation>
        <location evidence="1">Cell membrane</location>
        <topology evidence="1">Multi-pass membrane protein</topology>
    </subcellularLocation>
</comment>
<dbReference type="OrthoDB" id="6612291at2759"/>
<evidence type="ECO:0000256" key="3">
    <source>
        <dbReference type="ARBA" id="ARBA00022692"/>
    </source>
</evidence>
<dbReference type="GeneID" id="6495755"/>
<dbReference type="CDD" id="cd17358">
    <property type="entry name" value="MFS_GLUT6_8_Class3_like"/>
    <property type="match status" value="1"/>
</dbReference>